<dbReference type="InterPro" id="IPR029061">
    <property type="entry name" value="THDP-binding"/>
</dbReference>
<accession>A0A921MSJ5</accession>
<dbReference type="InterPro" id="IPR009014">
    <property type="entry name" value="Transketo_C/PFOR_II"/>
</dbReference>
<dbReference type="InterPro" id="IPR033412">
    <property type="entry name" value="PFOR_II"/>
</dbReference>
<dbReference type="NCBIfam" id="NF005507">
    <property type="entry name" value="PRK07119.1"/>
    <property type="match status" value="1"/>
</dbReference>
<keyword evidence="1" id="KW-0560">Oxidoreductase</keyword>
<dbReference type="GO" id="GO:0016491">
    <property type="term" value="F:oxidoreductase activity"/>
    <property type="evidence" value="ECO:0007669"/>
    <property type="project" value="UniProtKB-KW"/>
</dbReference>
<dbReference type="Pfam" id="PF01855">
    <property type="entry name" value="POR_N"/>
    <property type="match status" value="1"/>
</dbReference>
<dbReference type="RefSeq" id="WP_273306921.1">
    <property type="nucleotide sequence ID" value="NZ_DYUD01000027.1"/>
</dbReference>
<sequence length="359" mass="39260">MKEEIKLMKGNEAIAHAAIRYGADGYFGYPITPQSEVMETLMEEQPWETTGMVVLQAESEVAAINMVYGGASCGKAVMTTSSSPGVSLMQEGVSYLAGAELPCLIVNVMRGGPGLGTIQPSQADYFQATKGGGHGDYHLITLAPASVQEMADFVALGFDLAFKYRNPAIILADGVIGQMMEKVVLPPFRKRRTDDEIRQQNPWATLGKPKNRKRNVVTSLELDPAIMEQNNIRFQATYKRISENEVRFEEINCEDADYLIVAFGSMSRICQKTIELAAEEGIKIGLLRPITLWPFPTEAIARQAAHVKGILSAELNAGQMVEDVRLAVNGKVKVEHFGRLGGIVPTPDEVLAALKEKLM</sequence>
<organism evidence="4 5">
    <name type="scientific">Barnesiella viscericola</name>
    <dbReference type="NCBI Taxonomy" id="397865"/>
    <lineage>
        <taxon>Bacteria</taxon>
        <taxon>Pseudomonadati</taxon>
        <taxon>Bacteroidota</taxon>
        <taxon>Bacteroidia</taxon>
        <taxon>Bacteroidales</taxon>
        <taxon>Barnesiellaceae</taxon>
        <taxon>Barnesiella</taxon>
    </lineage>
</organism>
<dbReference type="Pfam" id="PF17147">
    <property type="entry name" value="PFOR_II"/>
    <property type="match status" value="1"/>
</dbReference>
<reference evidence="4" key="1">
    <citation type="journal article" date="2021" name="PeerJ">
        <title>Extensive microbial diversity within the chicken gut microbiome revealed by metagenomics and culture.</title>
        <authorList>
            <person name="Gilroy R."/>
            <person name="Ravi A."/>
            <person name="Getino M."/>
            <person name="Pursley I."/>
            <person name="Horton D.L."/>
            <person name="Alikhan N.F."/>
            <person name="Baker D."/>
            <person name="Gharbi K."/>
            <person name="Hall N."/>
            <person name="Watson M."/>
            <person name="Adriaenssens E.M."/>
            <person name="Foster-Nyarko E."/>
            <person name="Jarju S."/>
            <person name="Secka A."/>
            <person name="Antonio M."/>
            <person name="Oren A."/>
            <person name="Chaudhuri R.R."/>
            <person name="La Ragione R."/>
            <person name="Hildebrand F."/>
            <person name="Pallen M.J."/>
        </authorList>
    </citation>
    <scope>NUCLEOTIDE SEQUENCE</scope>
    <source>
        <strain evidence="4">CHK121-7720</strain>
    </source>
</reference>
<proteinExistence type="predicted"/>
<dbReference type="EMBL" id="DYUD01000027">
    <property type="protein sequence ID" value="HJG89863.1"/>
    <property type="molecule type" value="Genomic_DNA"/>
</dbReference>
<dbReference type="PANTHER" id="PTHR43088:SF1">
    <property type="entry name" value="SUBUNIT OF PYRUVATE:FLAVODOXIN OXIDOREDUCTASE"/>
    <property type="match status" value="1"/>
</dbReference>
<dbReference type="CDD" id="cd07034">
    <property type="entry name" value="TPP_PYR_PFOR_IOR-alpha_like"/>
    <property type="match status" value="1"/>
</dbReference>
<evidence type="ECO:0000313" key="5">
    <source>
        <dbReference type="Proteomes" id="UP000757103"/>
    </source>
</evidence>
<dbReference type="AlphaFoldDB" id="A0A921MSJ5"/>
<reference evidence="4" key="2">
    <citation type="submission" date="2021-09" db="EMBL/GenBank/DDBJ databases">
        <authorList>
            <person name="Gilroy R."/>
        </authorList>
    </citation>
    <scope>NUCLEOTIDE SEQUENCE</scope>
    <source>
        <strain evidence="4">CHK121-7720</strain>
    </source>
</reference>
<dbReference type="SUPFAM" id="SSF52518">
    <property type="entry name" value="Thiamin diphosphate-binding fold (THDP-binding)"/>
    <property type="match status" value="1"/>
</dbReference>
<dbReference type="InterPro" id="IPR052368">
    <property type="entry name" value="2-oxoacid_oxidoreductase"/>
</dbReference>
<evidence type="ECO:0000259" key="2">
    <source>
        <dbReference type="Pfam" id="PF01855"/>
    </source>
</evidence>
<feature type="domain" description="Pyruvate flavodoxin/ferredoxin oxidoreductase pyrimidine binding" evidence="2">
    <location>
        <begin position="16"/>
        <end position="200"/>
    </location>
</feature>
<dbReference type="SUPFAM" id="SSF52922">
    <property type="entry name" value="TK C-terminal domain-like"/>
    <property type="match status" value="1"/>
</dbReference>
<feature type="domain" description="Pyruvate:ferredoxin oxidoreductase core" evidence="3">
    <location>
        <begin position="256"/>
        <end position="350"/>
    </location>
</feature>
<dbReference type="InterPro" id="IPR002880">
    <property type="entry name" value="Pyrv_Fd/Flavodoxin_OxRdtase_N"/>
</dbReference>
<comment type="caution">
    <text evidence="4">The sequence shown here is derived from an EMBL/GenBank/DDBJ whole genome shotgun (WGS) entry which is preliminary data.</text>
</comment>
<protein>
    <submittedName>
        <fullName evidence="4">3-methyl-2-oxobutanoate dehydrogenase subunit VorB</fullName>
    </submittedName>
</protein>
<evidence type="ECO:0000256" key="1">
    <source>
        <dbReference type="ARBA" id="ARBA00023002"/>
    </source>
</evidence>
<evidence type="ECO:0000313" key="4">
    <source>
        <dbReference type="EMBL" id="HJG89863.1"/>
    </source>
</evidence>
<dbReference type="Gene3D" id="3.40.50.970">
    <property type="match status" value="1"/>
</dbReference>
<evidence type="ECO:0000259" key="3">
    <source>
        <dbReference type="Pfam" id="PF17147"/>
    </source>
</evidence>
<name>A0A921MSJ5_9BACT</name>
<dbReference type="Proteomes" id="UP000757103">
    <property type="component" value="Unassembled WGS sequence"/>
</dbReference>
<gene>
    <name evidence="4" type="ORF">K8U91_10400</name>
</gene>
<dbReference type="Gene3D" id="3.40.50.920">
    <property type="match status" value="1"/>
</dbReference>
<dbReference type="PANTHER" id="PTHR43088">
    <property type="entry name" value="SUBUNIT OF PYRUVATE:FLAVODOXIN OXIDOREDUCTASE-RELATED"/>
    <property type="match status" value="1"/>
</dbReference>